<keyword evidence="7" id="KW-1185">Reference proteome</keyword>
<evidence type="ECO:0000259" key="5">
    <source>
        <dbReference type="SMART" id="SM00479"/>
    </source>
</evidence>
<accession>A0A6G1HRH3</accession>
<evidence type="ECO:0000256" key="2">
    <source>
        <dbReference type="ARBA" id="ARBA00022722"/>
    </source>
</evidence>
<dbReference type="InterPro" id="IPR012337">
    <property type="entry name" value="RNaseH-like_sf"/>
</dbReference>
<keyword evidence="4 6" id="KW-0269">Exonuclease</keyword>
<comment type="similarity">
    <text evidence="1">Belongs to the oligoribonuclease family.</text>
</comment>
<dbReference type="PANTHER" id="PTHR11046">
    <property type="entry name" value="OLIGORIBONUCLEASE, MITOCHONDRIAL"/>
    <property type="match status" value="1"/>
</dbReference>
<dbReference type="SMART" id="SM00479">
    <property type="entry name" value="EXOIII"/>
    <property type="match status" value="1"/>
</dbReference>
<keyword evidence="3" id="KW-0378">Hydrolase</keyword>
<dbReference type="OrthoDB" id="270189at2759"/>
<dbReference type="AlphaFoldDB" id="A0A6G1HRH3"/>
<dbReference type="InterPro" id="IPR036397">
    <property type="entry name" value="RNaseH_sf"/>
</dbReference>
<dbReference type="GO" id="GO:0003676">
    <property type="term" value="F:nucleic acid binding"/>
    <property type="evidence" value="ECO:0007669"/>
    <property type="project" value="InterPro"/>
</dbReference>
<organism evidence="6 7">
    <name type="scientific">Trichodelitschia bisporula</name>
    <dbReference type="NCBI Taxonomy" id="703511"/>
    <lineage>
        <taxon>Eukaryota</taxon>
        <taxon>Fungi</taxon>
        <taxon>Dikarya</taxon>
        <taxon>Ascomycota</taxon>
        <taxon>Pezizomycotina</taxon>
        <taxon>Dothideomycetes</taxon>
        <taxon>Dothideomycetes incertae sedis</taxon>
        <taxon>Phaeotrichales</taxon>
        <taxon>Phaeotrichaceae</taxon>
        <taxon>Trichodelitschia</taxon>
    </lineage>
</organism>
<dbReference type="PANTHER" id="PTHR11046:SF0">
    <property type="entry name" value="OLIGORIBONUCLEASE, MITOCHONDRIAL"/>
    <property type="match status" value="1"/>
</dbReference>
<dbReference type="Proteomes" id="UP000799640">
    <property type="component" value="Unassembled WGS sequence"/>
</dbReference>
<dbReference type="Pfam" id="PF00929">
    <property type="entry name" value="RNase_T"/>
    <property type="match status" value="1"/>
</dbReference>
<sequence>MPESPSKDPLVWIDCEMTGLDIENDVILQIACFITDANLNLLEPNGFEIVVHHEKPVLDAMDPWCTRTHEKSGLTAAVLASTVTPEQAAEALLAYVTSLVPTPHKALLAGNTVHADKAYLRQAPYNTLIEHLHHRILDVSAIKEAARRWADPGVLARIPRKKALHEARTDILESIEEARFYRDAFFRRPEGEAESVESA</sequence>
<dbReference type="GO" id="GO:0005739">
    <property type="term" value="C:mitochondrion"/>
    <property type="evidence" value="ECO:0007669"/>
    <property type="project" value="TreeGrafter"/>
</dbReference>
<evidence type="ECO:0000313" key="7">
    <source>
        <dbReference type="Proteomes" id="UP000799640"/>
    </source>
</evidence>
<dbReference type="GO" id="GO:0000175">
    <property type="term" value="F:3'-5'-RNA exonuclease activity"/>
    <property type="evidence" value="ECO:0007669"/>
    <property type="project" value="InterPro"/>
</dbReference>
<dbReference type="FunFam" id="3.30.420.10:FF:000003">
    <property type="entry name" value="Oligoribonuclease"/>
    <property type="match status" value="1"/>
</dbReference>
<dbReference type="SUPFAM" id="SSF53098">
    <property type="entry name" value="Ribonuclease H-like"/>
    <property type="match status" value="1"/>
</dbReference>
<gene>
    <name evidence="6" type="ORF">EJ06DRAFT_532187</name>
</gene>
<dbReference type="EMBL" id="ML996700">
    <property type="protein sequence ID" value="KAF2398439.1"/>
    <property type="molecule type" value="Genomic_DNA"/>
</dbReference>
<feature type="domain" description="Exonuclease" evidence="5">
    <location>
        <begin position="9"/>
        <end position="187"/>
    </location>
</feature>
<dbReference type="Gene3D" id="3.30.420.10">
    <property type="entry name" value="Ribonuclease H-like superfamily/Ribonuclease H"/>
    <property type="match status" value="1"/>
</dbReference>
<evidence type="ECO:0000313" key="6">
    <source>
        <dbReference type="EMBL" id="KAF2398439.1"/>
    </source>
</evidence>
<evidence type="ECO:0000256" key="1">
    <source>
        <dbReference type="ARBA" id="ARBA00009921"/>
    </source>
</evidence>
<proteinExistence type="inferred from homology"/>
<keyword evidence="2" id="KW-0540">Nuclease</keyword>
<dbReference type="InterPro" id="IPR022894">
    <property type="entry name" value="Oligoribonuclease"/>
</dbReference>
<evidence type="ECO:0000256" key="4">
    <source>
        <dbReference type="ARBA" id="ARBA00022839"/>
    </source>
</evidence>
<dbReference type="InterPro" id="IPR013520">
    <property type="entry name" value="Ribonucl_H"/>
</dbReference>
<name>A0A6G1HRH3_9PEZI</name>
<dbReference type="NCBIfam" id="NF003765">
    <property type="entry name" value="PRK05359.1"/>
    <property type="match status" value="1"/>
</dbReference>
<reference evidence="6" key="1">
    <citation type="journal article" date="2020" name="Stud. Mycol.">
        <title>101 Dothideomycetes genomes: a test case for predicting lifestyles and emergence of pathogens.</title>
        <authorList>
            <person name="Haridas S."/>
            <person name="Albert R."/>
            <person name="Binder M."/>
            <person name="Bloem J."/>
            <person name="Labutti K."/>
            <person name="Salamov A."/>
            <person name="Andreopoulos B."/>
            <person name="Baker S."/>
            <person name="Barry K."/>
            <person name="Bills G."/>
            <person name="Bluhm B."/>
            <person name="Cannon C."/>
            <person name="Castanera R."/>
            <person name="Culley D."/>
            <person name="Daum C."/>
            <person name="Ezra D."/>
            <person name="Gonzalez J."/>
            <person name="Henrissat B."/>
            <person name="Kuo A."/>
            <person name="Liang C."/>
            <person name="Lipzen A."/>
            <person name="Lutzoni F."/>
            <person name="Magnuson J."/>
            <person name="Mondo S."/>
            <person name="Nolan M."/>
            <person name="Ohm R."/>
            <person name="Pangilinan J."/>
            <person name="Park H.-J."/>
            <person name="Ramirez L."/>
            <person name="Alfaro M."/>
            <person name="Sun H."/>
            <person name="Tritt A."/>
            <person name="Yoshinaga Y."/>
            <person name="Zwiers L.-H."/>
            <person name="Turgeon B."/>
            <person name="Goodwin S."/>
            <person name="Spatafora J."/>
            <person name="Crous P."/>
            <person name="Grigoriev I."/>
        </authorList>
    </citation>
    <scope>NUCLEOTIDE SEQUENCE</scope>
    <source>
        <strain evidence="6">CBS 262.69</strain>
    </source>
</reference>
<protein>
    <submittedName>
        <fullName evidence="6">Putative RNA exonuclease Rex2</fullName>
    </submittedName>
</protein>
<dbReference type="CDD" id="cd06135">
    <property type="entry name" value="Orn"/>
    <property type="match status" value="1"/>
</dbReference>
<evidence type="ECO:0000256" key="3">
    <source>
        <dbReference type="ARBA" id="ARBA00022801"/>
    </source>
</evidence>